<dbReference type="CDD" id="cd05402">
    <property type="entry name" value="NT_PAP_TUTase"/>
    <property type="match status" value="1"/>
</dbReference>
<dbReference type="InterPro" id="IPR032675">
    <property type="entry name" value="LRR_dom_sf"/>
</dbReference>
<dbReference type="SUPFAM" id="SSF81301">
    <property type="entry name" value="Nucleotidyltransferase"/>
    <property type="match status" value="1"/>
</dbReference>
<name>A0A7R9Q4X0_9ACAR</name>
<dbReference type="SUPFAM" id="SSF81631">
    <property type="entry name" value="PAP/OAS1 substrate-binding domain"/>
    <property type="match status" value="1"/>
</dbReference>
<dbReference type="AlphaFoldDB" id="A0A7R9Q4X0"/>
<dbReference type="InterPro" id="IPR001810">
    <property type="entry name" value="F-box_dom"/>
</dbReference>
<keyword evidence="3" id="KW-1185">Reference proteome</keyword>
<evidence type="ECO:0000313" key="3">
    <source>
        <dbReference type="Proteomes" id="UP000759131"/>
    </source>
</evidence>
<dbReference type="InterPro" id="IPR043519">
    <property type="entry name" value="NT_sf"/>
</dbReference>
<proteinExistence type="predicted"/>
<sequence>MNPKTETFQKIILNSNLILKIFSYLEIHELIPLERVCKQFQKCVNYCCEQQKTLSFNSFITFDQNLPNNDVIPFLYAFPIKYLAIHSNRNPCLIGSKERILWLAQKLPNIEFLSISHFETNFKTLYEILKAFESIEFLSICGIKHFNDQEMRQLGQLLSGRIIKLLVDCHYEHISNEIELIPEMTRLIKLNIFLNERQQISVQFQTSDQHTARHRSSPSMATQLKFITLNACPPVLSANHKAGDQREEQKEIREMTSRRRDTYQLNVNYLRQCFGNKSNEELMLYLVNGKHWDELDLKLRFYIVSQLEQYVCQSHFKSYQILPFGSSIAGLGTPNSDLDLVLVPKVSGGQMSREEDRVKLKTHLNLIADLLQYSIPFYSHFSRILRARIPIVKFGFDLAPIDIDLSIELSAHSVHSGVYMSAFLNYCVGLNPCVRDLILLLRQWAKQHKLLKPKNWSTHMVYNGFTSFQLTALVLYFLQKQKIVPPMRQFLTPSSQAFIPCATQTSTLDLLAQFFELVLTLKFDWEAISILNGTTYTTPDPSLPIWMENPFETELNMCRNIQAVKFDKFLETIQQSLGIMKHKDYALIDIFDKDMIMNSLNNGYKPSRIDVEGLFD</sequence>
<dbReference type="Pfam" id="PF22600">
    <property type="entry name" value="MTPAP-like_central"/>
    <property type="match status" value="1"/>
</dbReference>
<evidence type="ECO:0000313" key="2">
    <source>
        <dbReference type="EMBL" id="CAD7632717.1"/>
    </source>
</evidence>
<dbReference type="Gene3D" id="3.30.460.10">
    <property type="entry name" value="Beta Polymerase, domain 2"/>
    <property type="match status" value="1"/>
</dbReference>
<protein>
    <recommendedName>
        <fullName evidence="1">F-box domain-containing protein</fullName>
    </recommendedName>
</protein>
<dbReference type="OrthoDB" id="434989at2759"/>
<dbReference type="InterPro" id="IPR054708">
    <property type="entry name" value="MTPAP-like_central"/>
</dbReference>
<dbReference type="InterPro" id="IPR036047">
    <property type="entry name" value="F-box-like_dom_sf"/>
</dbReference>
<dbReference type="SMART" id="SM00256">
    <property type="entry name" value="FBOX"/>
    <property type="match status" value="1"/>
</dbReference>
<gene>
    <name evidence="2" type="ORF">OSB1V03_LOCUS13119</name>
</gene>
<dbReference type="PANTHER" id="PTHR12271:SF133">
    <property type="entry name" value="POLY(A) RNA POLYMERASE, MITOCHONDRIAL"/>
    <property type="match status" value="1"/>
</dbReference>
<accession>A0A7R9Q4X0</accession>
<dbReference type="Gene3D" id="3.80.10.10">
    <property type="entry name" value="Ribonuclease Inhibitor"/>
    <property type="match status" value="1"/>
</dbReference>
<dbReference type="GO" id="GO:1990817">
    <property type="term" value="F:poly(A) RNA polymerase activity"/>
    <property type="evidence" value="ECO:0007669"/>
    <property type="project" value="TreeGrafter"/>
</dbReference>
<reference evidence="2" key="1">
    <citation type="submission" date="2020-11" db="EMBL/GenBank/DDBJ databases">
        <authorList>
            <person name="Tran Van P."/>
        </authorList>
    </citation>
    <scope>NUCLEOTIDE SEQUENCE</scope>
</reference>
<organism evidence="2">
    <name type="scientific">Medioppia subpectinata</name>
    <dbReference type="NCBI Taxonomy" id="1979941"/>
    <lineage>
        <taxon>Eukaryota</taxon>
        <taxon>Metazoa</taxon>
        <taxon>Ecdysozoa</taxon>
        <taxon>Arthropoda</taxon>
        <taxon>Chelicerata</taxon>
        <taxon>Arachnida</taxon>
        <taxon>Acari</taxon>
        <taxon>Acariformes</taxon>
        <taxon>Sarcoptiformes</taxon>
        <taxon>Oribatida</taxon>
        <taxon>Brachypylina</taxon>
        <taxon>Oppioidea</taxon>
        <taxon>Oppiidae</taxon>
        <taxon>Medioppia</taxon>
    </lineage>
</organism>
<dbReference type="EMBL" id="CAJPIZ010011440">
    <property type="protein sequence ID" value="CAG2113147.1"/>
    <property type="molecule type" value="Genomic_DNA"/>
</dbReference>
<dbReference type="Proteomes" id="UP000759131">
    <property type="component" value="Unassembled WGS sequence"/>
</dbReference>
<dbReference type="EMBL" id="OC866015">
    <property type="protein sequence ID" value="CAD7632717.1"/>
    <property type="molecule type" value="Genomic_DNA"/>
</dbReference>
<dbReference type="PANTHER" id="PTHR12271">
    <property type="entry name" value="POLY A POLYMERASE CID PAP -RELATED"/>
    <property type="match status" value="1"/>
</dbReference>
<dbReference type="SUPFAM" id="SSF81383">
    <property type="entry name" value="F-box domain"/>
    <property type="match status" value="1"/>
</dbReference>
<feature type="domain" description="F-box" evidence="1">
    <location>
        <begin position="13"/>
        <end position="53"/>
    </location>
</feature>
<evidence type="ECO:0000259" key="1">
    <source>
        <dbReference type="SMART" id="SM00256"/>
    </source>
</evidence>
<dbReference type="Gene3D" id="1.10.1410.10">
    <property type="match status" value="1"/>
</dbReference>
<dbReference type="Pfam" id="PF12937">
    <property type="entry name" value="F-box-like"/>
    <property type="match status" value="1"/>
</dbReference>
<dbReference type="GO" id="GO:0031123">
    <property type="term" value="P:RNA 3'-end processing"/>
    <property type="evidence" value="ECO:0007669"/>
    <property type="project" value="TreeGrafter"/>
</dbReference>